<sequence>MRRNSYTCFAQFLLLKPNKNPPDPLTDADYDGHGPQAFIVADTRQINTPAAPGHRCGRHRSEESQRVPARFMRTGHPVMYVSVQIAMHARLVLKNVTLAADGIETCRRAMGGHGFGGSSGFWIGDNGVITQQVVAYLIKKITDKVANPDRPPIDPTDGFFQFYLHNRSHRVSQSAVKGNGDVDDQHILDVSNSTQQNSGLPRIPSQK</sequence>
<dbReference type="GeneID" id="63855417"/>
<dbReference type="GO" id="GO:0016627">
    <property type="term" value="F:oxidoreductase activity, acting on the CH-CH group of donors"/>
    <property type="evidence" value="ECO:0007669"/>
    <property type="project" value="InterPro"/>
</dbReference>
<dbReference type="Gene3D" id="1.20.140.10">
    <property type="entry name" value="Butyryl-CoA Dehydrogenase, subunit A, domain 3"/>
    <property type="match status" value="1"/>
</dbReference>
<feature type="compositionally biased region" description="Polar residues" evidence="1">
    <location>
        <begin position="190"/>
        <end position="207"/>
    </location>
</feature>
<dbReference type="InterPro" id="IPR036250">
    <property type="entry name" value="AcylCo_DH-like_C"/>
</dbReference>
<evidence type="ECO:0000313" key="2">
    <source>
        <dbReference type="EMBL" id="KAF1849788.1"/>
    </source>
</evidence>
<feature type="region of interest" description="Disordered" evidence="1">
    <location>
        <begin position="174"/>
        <end position="207"/>
    </location>
</feature>
<dbReference type="RefSeq" id="XP_040792351.1">
    <property type="nucleotide sequence ID" value="XM_040938167.1"/>
</dbReference>
<name>A0A9P4LCK1_9PLEO</name>
<proteinExistence type="predicted"/>
<organism evidence="2 3">
    <name type="scientific">Cucurbitaria berberidis CBS 394.84</name>
    <dbReference type="NCBI Taxonomy" id="1168544"/>
    <lineage>
        <taxon>Eukaryota</taxon>
        <taxon>Fungi</taxon>
        <taxon>Dikarya</taxon>
        <taxon>Ascomycota</taxon>
        <taxon>Pezizomycotina</taxon>
        <taxon>Dothideomycetes</taxon>
        <taxon>Pleosporomycetidae</taxon>
        <taxon>Pleosporales</taxon>
        <taxon>Pleosporineae</taxon>
        <taxon>Cucurbitariaceae</taxon>
        <taxon>Cucurbitaria</taxon>
    </lineage>
</organism>
<accession>A0A9P4LCK1</accession>
<comment type="caution">
    <text evidence="2">The sequence shown here is derived from an EMBL/GenBank/DDBJ whole genome shotgun (WGS) entry which is preliminary data.</text>
</comment>
<gene>
    <name evidence="2" type="ORF">K460DRAFT_422042</name>
</gene>
<evidence type="ECO:0000256" key="1">
    <source>
        <dbReference type="SAM" id="MobiDB-lite"/>
    </source>
</evidence>
<dbReference type="EMBL" id="ML976614">
    <property type="protein sequence ID" value="KAF1849788.1"/>
    <property type="molecule type" value="Genomic_DNA"/>
</dbReference>
<protein>
    <submittedName>
        <fullName evidence="2">Uncharacterized protein</fullName>
    </submittedName>
</protein>
<reference evidence="2" key="1">
    <citation type="submission" date="2020-01" db="EMBL/GenBank/DDBJ databases">
        <authorList>
            <consortium name="DOE Joint Genome Institute"/>
            <person name="Haridas S."/>
            <person name="Albert R."/>
            <person name="Binder M."/>
            <person name="Bloem J."/>
            <person name="Labutti K."/>
            <person name="Salamov A."/>
            <person name="Andreopoulos B."/>
            <person name="Baker S.E."/>
            <person name="Barry K."/>
            <person name="Bills G."/>
            <person name="Bluhm B.H."/>
            <person name="Cannon C."/>
            <person name="Castanera R."/>
            <person name="Culley D.E."/>
            <person name="Daum C."/>
            <person name="Ezra D."/>
            <person name="Gonzalez J.B."/>
            <person name="Henrissat B."/>
            <person name="Kuo A."/>
            <person name="Liang C."/>
            <person name="Lipzen A."/>
            <person name="Lutzoni F."/>
            <person name="Magnuson J."/>
            <person name="Mondo S."/>
            <person name="Nolan M."/>
            <person name="Ohm R."/>
            <person name="Pangilinan J."/>
            <person name="Park H.-J."/>
            <person name="Ramirez L."/>
            <person name="Alfaro M."/>
            <person name="Sun H."/>
            <person name="Tritt A."/>
            <person name="Yoshinaga Y."/>
            <person name="Zwiers L.-H."/>
            <person name="Turgeon B.G."/>
            <person name="Goodwin S.B."/>
            <person name="Spatafora J.W."/>
            <person name="Crous P.W."/>
            <person name="Grigoriev I.V."/>
        </authorList>
    </citation>
    <scope>NUCLEOTIDE SEQUENCE</scope>
    <source>
        <strain evidence="2">CBS 394.84</strain>
    </source>
</reference>
<evidence type="ECO:0000313" key="3">
    <source>
        <dbReference type="Proteomes" id="UP000800039"/>
    </source>
</evidence>
<keyword evidence="3" id="KW-1185">Reference proteome</keyword>
<dbReference type="SUPFAM" id="SSF47203">
    <property type="entry name" value="Acyl-CoA dehydrogenase C-terminal domain-like"/>
    <property type="match status" value="1"/>
</dbReference>
<dbReference type="AlphaFoldDB" id="A0A9P4LCK1"/>
<dbReference type="Proteomes" id="UP000800039">
    <property type="component" value="Unassembled WGS sequence"/>
</dbReference>